<organism evidence="6 7">
    <name type="scientific">Pterulicium gracile</name>
    <dbReference type="NCBI Taxonomy" id="1884261"/>
    <lineage>
        <taxon>Eukaryota</taxon>
        <taxon>Fungi</taxon>
        <taxon>Dikarya</taxon>
        <taxon>Basidiomycota</taxon>
        <taxon>Agaricomycotina</taxon>
        <taxon>Agaricomycetes</taxon>
        <taxon>Agaricomycetidae</taxon>
        <taxon>Agaricales</taxon>
        <taxon>Pleurotineae</taxon>
        <taxon>Pterulaceae</taxon>
        <taxon>Pterulicium</taxon>
    </lineage>
</organism>
<dbReference type="PANTHER" id="PTHR10237:SF14">
    <property type="entry name" value="MYND-TYPE DOMAIN-CONTAINING PROTEIN"/>
    <property type="match status" value="1"/>
</dbReference>
<evidence type="ECO:0000256" key="4">
    <source>
        <dbReference type="PROSITE-ProRule" id="PRU00134"/>
    </source>
</evidence>
<dbReference type="Proteomes" id="UP000305067">
    <property type="component" value="Unassembled WGS sequence"/>
</dbReference>
<evidence type="ECO:0000256" key="3">
    <source>
        <dbReference type="ARBA" id="ARBA00022833"/>
    </source>
</evidence>
<dbReference type="Pfam" id="PF01753">
    <property type="entry name" value="zf-MYND"/>
    <property type="match status" value="1"/>
</dbReference>
<dbReference type="EMBL" id="ML178858">
    <property type="protein sequence ID" value="TFK96544.1"/>
    <property type="molecule type" value="Genomic_DNA"/>
</dbReference>
<keyword evidence="3" id="KW-0862">Zinc</keyword>
<name>A0A5C3Q384_9AGAR</name>
<dbReference type="InterPro" id="IPR024119">
    <property type="entry name" value="TF_DEAF-1"/>
</dbReference>
<dbReference type="PANTHER" id="PTHR10237">
    <property type="entry name" value="DEFORMED EPIDERMAL AUTOREGULATORY FACTOR 1 HOMOLOG SUPPRESSIN"/>
    <property type="match status" value="1"/>
</dbReference>
<dbReference type="AlphaFoldDB" id="A0A5C3Q384"/>
<dbReference type="Pfam" id="PF14737">
    <property type="entry name" value="DUF4470"/>
    <property type="match status" value="1"/>
</dbReference>
<dbReference type="SUPFAM" id="SSF144232">
    <property type="entry name" value="HIT/MYND zinc finger-like"/>
    <property type="match status" value="1"/>
</dbReference>
<dbReference type="GO" id="GO:0005634">
    <property type="term" value="C:nucleus"/>
    <property type="evidence" value="ECO:0007669"/>
    <property type="project" value="TreeGrafter"/>
</dbReference>
<evidence type="ECO:0000256" key="2">
    <source>
        <dbReference type="ARBA" id="ARBA00022771"/>
    </source>
</evidence>
<evidence type="ECO:0000256" key="1">
    <source>
        <dbReference type="ARBA" id="ARBA00022723"/>
    </source>
</evidence>
<reference evidence="6 7" key="1">
    <citation type="journal article" date="2019" name="Nat. Ecol. Evol.">
        <title>Megaphylogeny resolves global patterns of mushroom evolution.</title>
        <authorList>
            <person name="Varga T."/>
            <person name="Krizsan K."/>
            <person name="Foldi C."/>
            <person name="Dima B."/>
            <person name="Sanchez-Garcia M."/>
            <person name="Sanchez-Ramirez S."/>
            <person name="Szollosi G.J."/>
            <person name="Szarkandi J.G."/>
            <person name="Papp V."/>
            <person name="Albert L."/>
            <person name="Andreopoulos W."/>
            <person name="Angelini C."/>
            <person name="Antonin V."/>
            <person name="Barry K.W."/>
            <person name="Bougher N.L."/>
            <person name="Buchanan P."/>
            <person name="Buyck B."/>
            <person name="Bense V."/>
            <person name="Catcheside P."/>
            <person name="Chovatia M."/>
            <person name="Cooper J."/>
            <person name="Damon W."/>
            <person name="Desjardin D."/>
            <person name="Finy P."/>
            <person name="Geml J."/>
            <person name="Haridas S."/>
            <person name="Hughes K."/>
            <person name="Justo A."/>
            <person name="Karasinski D."/>
            <person name="Kautmanova I."/>
            <person name="Kiss B."/>
            <person name="Kocsube S."/>
            <person name="Kotiranta H."/>
            <person name="LaButti K.M."/>
            <person name="Lechner B.E."/>
            <person name="Liimatainen K."/>
            <person name="Lipzen A."/>
            <person name="Lukacs Z."/>
            <person name="Mihaltcheva S."/>
            <person name="Morgado L.N."/>
            <person name="Niskanen T."/>
            <person name="Noordeloos M.E."/>
            <person name="Ohm R.A."/>
            <person name="Ortiz-Santana B."/>
            <person name="Ovrebo C."/>
            <person name="Racz N."/>
            <person name="Riley R."/>
            <person name="Savchenko A."/>
            <person name="Shiryaev A."/>
            <person name="Soop K."/>
            <person name="Spirin V."/>
            <person name="Szebenyi C."/>
            <person name="Tomsovsky M."/>
            <person name="Tulloss R.E."/>
            <person name="Uehling J."/>
            <person name="Grigoriev I.V."/>
            <person name="Vagvolgyi C."/>
            <person name="Papp T."/>
            <person name="Martin F.M."/>
            <person name="Miettinen O."/>
            <person name="Hibbett D.S."/>
            <person name="Nagy L.G."/>
        </authorList>
    </citation>
    <scope>NUCLEOTIDE SEQUENCE [LARGE SCALE GENOMIC DNA]</scope>
    <source>
        <strain evidence="6 7">CBS 309.79</strain>
    </source>
</reference>
<keyword evidence="2 4" id="KW-0863">Zinc-finger</keyword>
<dbReference type="GO" id="GO:0008270">
    <property type="term" value="F:zinc ion binding"/>
    <property type="evidence" value="ECO:0007669"/>
    <property type="project" value="UniProtKB-KW"/>
</dbReference>
<dbReference type="OrthoDB" id="432970at2759"/>
<evidence type="ECO:0000259" key="5">
    <source>
        <dbReference type="PROSITE" id="PS50865"/>
    </source>
</evidence>
<protein>
    <recommendedName>
        <fullName evidence="5">MYND-type domain-containing protein</fullName>
    </recommendedName>
</protein>
<dbReference type="STRING" id="1884261.A0A5C3Q384"/>
<gene>
    <name evidence="6" type="ORF">BDV98DRAFT_555103</name>
</gene>
<evidence type="ECO:0000313" key="7">
    <source>
        <dbReference type="Proteomes" id="UP000305067"/>
    </source>
</evidence>
<sequence length="1182" mass="133735">MAQPFYWPGRYFYYPIGNTAAVSLTRDLPFEEPARILCFGCGDARNVLFTVYNEPDNSKRKLDFTCCDYEPAVLARNVLLFSLLADDRATPASIWNIYFHLHLDDESHTMLVAQCARLAQYAESMQTWRQCPYTTFIHIATEQTLNELRRHWILYTGVLELPAAKLTQMRNDLKKVFERAKNFGDGVSFGTARSAGPLMQTAVPKISDCVNHYQKTGLTFTHPKLIQQAKFMNPTFLYSRAGDLCSVHYGTDPFFPFHLAPLFGSTTGIIKTEDVVKAVQEEFFQWCSAFKKAISLTSTSIPTMRIFWGEATAVSRTLQSFAIARVHSVGMPVSQFTTQVIHLDKVEYSDGPITFNVIDTSNLVDYMGLLNVIITSSPLLDLSSPSHVLYTESLLFKTQEGRKEFKDRLHTDLTLASHLIGLSPVDYLSGFNSRSNTHEVMLYELAKADGMQFHQMTTWKAPASADPHAVLTDTHQNPVIFDTFQLATVLWDVYVSLFFQEDSRNFFNANQGEGLVRAIGASNILHASRESFVLFMRMVRERNHIPEGEWAAVMTRFMFLQEADRSMPMDKNNTQDLMLHLHRYGIHALSPAFTFAPDAMKKTGRFSNWKTVPPLVRIILRVPREKLAILDEMKDESNPILHCDLGGQRSHNMYSSIHLAYGEVTSLGTEDNPRARFDPDPKGPQGSMPLVVSFIAPSATLYALESPENMEVNLRVRSTPGTVPYIRRIGISLSLFSAKVMNTKSVLVLPETTIPARHFDTYSLSVLPDNHRARQDIGTCDPTYVYLEGECELIQTVVARVRINNAEVKRTFGQENAMPQIYQIASCTMRLSIGHAVQDVSFTFPVQGSKNRLRLARKSLYIEIVVPVYEPFKSKGMRMNLFPIIPSRAQQGNLSSWSIHHLNLAKLPSIDIRSSTSRPMWVDMHVGSMFSHRERSLRKKQSTSDQLTLLKDTLHAIMVNATGVQGKAPLAKRQVFSLFNTYAKNADTIIFISDAKYDLSSHTVVLDAFVYPGTVSLTGKLLFSIGKLFEKGNVNQIPVRQEEVQAYKQLLPSLAERCRTGSWTHEPNCEYQTQGRIPLSTEMEHDPLCSCGQGKDVEPMKNNKLWAPFAPYVTRIAISPLFGVSYLEAILRDPSQKKCFVCRKSRKPNLLECMKCKNVRYCSQDCQKKDWPTHKPRCKKAT</sequence>
<dbReference type="GO" id="GO:0000981">
    <property type="term" value="F:DNA-binding transcription factor activity, RNA polymerase II-specific"/>
    <property type="evidence" value="ECO:0007669"/>
    <property type="project" value="TreeGrafter"/>
</dbReference>
<feature type="domain" description="MYND-type" evidence="5">
    <location>
        <begin position="1139"/>
        <end position="1178"/>
    </location>
</feature>
<dbReference type="Gene3D" id="6.10.140.2220">
    <property type="match status" value="1"/>
</dbReference>
<proteinExistence type="predicted"/>
<dbReference type="InterPro" id="IPR027974">
    <property type="entry name" value="DUF4470"/>
</dbReference>
<dbReference type="PROSITE" id="PS01360">
    <property type="entry name" value="ZF_MYND_1"/>
    <property type="match status" value="1"/>
</dbReference>
<evidence type="ECO:0000313" key="6">
    <source>
        <dbReference type="EMBL" id="TFK96544.1"/>
    </source>
</evidence>
<dbReference type="PROSITE" id="PS50865">
    <property type="entry name" value="ZF_MYND_2"/>
    <property type="match status" value="1"/>
</dbReference>
<dbReference type="InterPro" id="IPR002893">
    <property type="entry name" value="Znf_MYND"/>
</dbReference>
<keyword evidence="7" id="KW-1185">Reference proteome</keyword>
<accession>A0A5C3Q384</accession>
<keyword evidence="1" id="KW-0479">Metal-binding</keyword>